<keyword evidence="4" id="KW-1185">Reference proteome</keyword>
<dbReference type="InParanoid" id="A0A543AW59"/>
<gene>
    <name evidence="3" type="ORF">FB566_2368</name>
</gene>
<accession>A0A543AW59</accession>
<protein>
    <submittedName>
        <fullName evidence="3">Uncharacterized protein</fullName>
    </submittedName>
</protein>
<feature type="compositionally biased region" description="Low complexity" evidence="1">
    <location>
        <begin position="25"/>
        <end position="35"/>
    </location>
</feature>
<feature type="transmembrane region" description="Helical" evidence="2">
    <location>
        <begin position="42"/>
        <end position="62"/>
    </location>
</feature>
<keyword evidence="2" id="KW-0472">Membrane</keyword>
<reference evidence="3 4" key="1">
    <citation type="submission" date="2019-06" db="EMBL/GenBank/DDBJ databases">
        <title>Sequencing the genomes of 1000 actinobacteria strains.</title>
        <authorList>
            <person name="Klenk H.-P."/>
        </authorList>
    </citation>
    <scope>NUCLEOTIDE SEQUENCE [LARGE SCALE GENOMIC DNA]</scope>
    <source>
        <strain evidence="3 4">DSM 45928</strain>
    </source>
</reference>
<evidence type="ECO:0000256" key="2">
    <source>
        <dbReference type="SAM" id="Phobius"/>
    </source>
</evidence>
<proteinExistence type="predicted"/>
<evidence type="ECO:0000256" key="1">
    <source>
        <dbReference type="SAM" id="MobiDB-lite"/>
    </source>
</evidence>
<evidence type="ECO:0000313" key="3">
    <source>
        <dbReference type="EMBL" id="TQL76828.1"/>
    </source>
</evidence>
<keyword evidence="2" id="KW-0812">Transmembrane</keyword>
<feature type="transmembrane region" description="Helical" evidence="2">
    <location>
        <begin position="68"/>
        <end position="88"/>
    </location>
</feature>
<dbReference type="Proteomes" id="UP000317043">
    <property type="component" value="Unassembled WGS sequence"/>
</dbReference>
<feature type="compositionally biased region" description="Polar residues" evidence="1">
    <location>
        <begin position="1"/>
        <end position="23"/>
    </location>
</feature>
<dbReference type="EMBL" id="VFOW01000001">
    <property type="protein sequence ID" value="TQL76828.1"/>
    <property type="molecule type" value="Genomic_DNA"/>
</dbReference>
<name>A0A543AW59_9ACTN</name>
<dbReference type="AlphaFoldDB" id="A0A543AW59"/>
<organism evidence="3 4">
    <name type="scientific">Stackebrandtia endophytica</name>
    <dbReference type="NCBI Taxonomy" id="1496996"/>
    <lineage>
        <taxon>Bacteria</taxon>
        <taxon>Bacillati</taxon>
        <taxon>Actinomycetota</taxon>
        <taxon>Actinomycetes</taxon>
        <taxon>Glycomycetales</taxon>
        <taxon>Glycomycetaceae</taxon>
        <taxon>Stackebrandtia</taxon>
    </lineage>
</organism>
<evidence type="ECO:0000313" key="4">
    <source>
        <dbReference type="Proteomes" id="UP000317043"/>
    </source>
</evidence>
<keyword evidence="2" id="KW-1133">Transmembrane helix</keyword>
<dbReference type="RefSeq" id="WP_170183266.1">
    <property type="nucleotide sequence ID" value="NZ_JBHTGS010000001.1"/>
</dbReference>
<comment type="caution">
    <text evidence="3">The sequence shown here is derived from an EMBL/GenBank/DDBJ whole genome shotgun (WGS) entry which is preliminary data.</text>
</comment>
<sequence length="91" mass="9085">MATLNTTTADAIPTNDTTVNESATKVKPSTPTKPTTARRGGWSYKVGAVAAAWTGLLALGIGTGGSQILLVIVGLLLLSVAVTALTFGGGK</sequence>
<feature type="region of interest" description="Disordered" evidence="1">
    <location>
        <begin position="1"/>
        <end position="40"/>
    </location>
</feature>